<organism evidence="6 7">
    <name type="scientific">Coraliomargarita sinensis</name>
    <dbReference type="NCBI Taxonomy" id="2174842"/>
    <lineage>
        <taxon>Bacteria</taxon>
        <taxon>Pseudomonadati</taxon>
        <taxon>Verrucomicrobiota</taxon>
        <taxon>Opitutia</taxon>
        <taxon>Puniceicoccales</taxon>
        <taxon>Coraliomargaritaceae</taxon>
        <taxon>Coraliomargarita</taxon>
    </lineage>
</organism>
<evidence type="ECO:0000256" key="1">
    <source>
        <dbReference type="ARBA" id="ARBA00009254"/>
    </source>
</evidence>
<dbReference type="Gene3D" id="1.10.287.310">
    <property type="match status" value="1"/>
</dbReference>
<protein>
    <recommendedName>
        <fullName evidence="4 5">Large ribosomal subunit protein uL29</fullName>
    </recommendedName>
</protein>
<evidence type="ECO:0000256" key="3">
    <source>
        <dbReference type="ARBA" id="ARBA00023274"/>
    </source>
</evidence>
<dbReference type="GO" id="GO:0006412">
    <property type="term" value="P:translation"/>
    <property type="evidence" value="ECO:0007669"/>
    <property type="project" value="UniProtKB-UniRule"/>
</dbReference>
<evidence type="ECO:0000313" key="7">
    <source>
        <dbReference type="Proteomes" id="UP000247099"/>
    </source>
</evidence>
<dbReference type="RefSeq" id="WP_110129956.1">
    <property type="nucleotide sequence ID" value="NZ_QHJQ01000002.1"/>
</dbReference>
<reference evidence="6 7" key="1">
    <citation type="submission" date="2018-05" db="EMBL/GenBank/DDBJ databases">
        <title>Coraliomargarita sinensis sp. nov., isolated from a marine solar saltern.</title>
        <authorList>
            <person name="Zhou L.Y."/>
        </authorList>
    </citation>
    <scope>NUCLEOTIDE SEQUENCE [LARGE SCALE GENOMIC DNA]</scope>
    <source>
        <strain evidence="6 7">WN38</strain>
    </source>
</reference>
<evidence type="ECO:0000256" key="5">
    <source>
        <dbReference type="HAMAP-Rule" id="MF_00374"/>
    </source>
</evidence>
<dbReference type="GO" id="GO:0003735">
    <property type="term" value="F:structural constituent of ribosome"/>
    <property type="evidence" value="ECO:0007669"/>
    <property type="project" value="InterPro"/>
</dbReference>
<name>A0A317ZH69_9BACT</name>
<dbReference type="FunCoup" id="A0A317ZH69">
    <property type="interactions" value="387"/>
</dbReference>
<dbReference type="InterPro" id="IPR036049">
    <property type="entry name" value="Ribosomal_uL29_sf"/>
</dbReference>
<gene>
    <name evidence="5 6" type="primary">rpmC</name>
    <name evidence="6" type="ORF">DDZ13_03035</name>
</gene>
<dbReference type="FunFam" id="1.10.287.310:FF:000001">
    <property type="entry name" value="50S ribosomal protein L29"/>
    <property type="match status" value="1"/>
</dbReference>
<dbReference type="PANTHER" id="PTHR10916">
    <property type="entry name" value="60S RIBOSOMAL PROTEIN L35/50S RIBOSOMAL PROTEIN L29"/>
    <property type="match status" value="1"/>
</dbReference>
<keyword evidence="3 5" id="KW-0687">Ribonucleoprotein</keyword>
<evidence type="ECO:0000313" key="6">
    <source>
        <dbReference type="EMBL" id="PXA04955.1"/>
    </source>
</evidence>
<accession>A0A317ZH69</accession>
<dbReference type="OrthoDB" id="9815192at2"/>
<dbReference type="NCBIfam" id="TIGR00012">
    <property type="entry name" value="L29"/>
    <property type="match status" value="1"/>
</dbReference>
<evidence type="ECO:0000256" key="2">
    <source>
        <dbReference type="ARBA" id="ARBA00022980"/>
    </source>
</evidence>
<sequence>MSTKDIREMSEAEIEKQLRDTRDAQVDLRMRKQTGQVEHPHQFKEMRRQIARLETILKEKKLASASA</sequence>
<dbReference type="EMBL" id="QHJQ01000002">
    <property type="protein sequence ID" value="PXA04955.1"/>
    <property type="molecule type" value="Genomic_DNA"/>
</dbReference>
<comment type="similarity">
    <text evidence="1 5">Belongs to the universal ribosomal protein uL29 family.</text>
</comment>
<dbReference type="PANTHER" id="PTHR10916:SF0">
    <property type="entry name" value="LARGE RIBOSOMAL SUBUNIT PROTEIN UL29C"/>
    <property type="match status" value="1"/>
</dbReference>
<proteinExistence type="inferred from homology"/>
<comment type="caution">
    <text evidence="6">The sequence shown here is derived from an EMBL/GenBank/DDBJ whole genome shotgun (WGS) entry which is preliminary data.</text>
</comment>
<dbReference type="SUPFAM" id="SSF46561">
    <property type="entry name" value="Ribosomal protein L29 (L29p)"/>
    <property type="match status" value="1"/>
</dbReference>
<keyword evidence="2 5" id="KW-0689">Ribosomal protein</keyword>
<dbReference type="InterPro" id="IPR001854">
    <property type="entry name" value="Ribosomal_uL29"/>
</dbReference>
<dbReference type="Proteomes" id="UP000247099">
    <property type="component" value="Unassembled WGS sequence"/>
</dbReference>
<dbReference type="GO" id="GO:0022625">
    <property type="term" value="C:cytosolic large ribosomal subunit"/>
    <property type="evidence" value="ECO:0007669"/>
    <property type="project" value="TreeGrafter"/>
</dbReference>
<dbReference type="AlphaFoldDB" id="A0A317ZH69"/>
<dbReference type="CDD" id="cd00427">
    <property type="entry name" value="Ribosomal_L29_HIP"/>
    <property type="match status" value="1"/>
</dbReference>
<evidence type="ECO:0000256" key="4">
    <source>
        <dbReference type="ARBA" id="ARBA00035204"/>
    </source>
</evidence>
<dbReference type="InParanoid" id="A0A317ZH69"/>
<dbReference type="Pfam" id="PF00831">
    <property type="entry name" value="Ribosomal_L29"/>
    <property type="match status" value="1"/>
</dbReference>
<dbReference type="HAMAP" id="MF_00374">
    <property type="entry name" value="Ribosomal_uL29"/>
    <property type="match status" value="1"/>
</dbReference>
<dbReference type="InterPro" id="IPR050063">
    <property type="entry name" value="Ribosomal_protein_uL29"/>
</dbReference>
<keyword evidence="7" id="KW-1185">Reference proteome</keyword>